<dbReference type="GO" id="GO:0031515">
    <property type="term" value="C:tRNA (m1A) methyltransferase complex"/>
    <property type="evidence" value="ECO:0007669"/>
    <property type="project" value="InterPro"/>
</dbReference>
<sequence>MFTETETGNRKNLLQFCYLPRASFHRFLDKKKLSEGDGVFLLYKTSNGQIKDKFIRELEADSSLKTKNLGNIEHNSILNRIPGDYITSNTGREFLLQKPSLGRYVKHLSRASWIPNSLLVSKILCRGAIKPGMNILEVGSGSGCTTLLLSELVGHSGFIHSIDKSKNSTTIAKNNFDKWRKLYKQNYPTDDFKWPNNVKFDSVQSAEDLPSNLKYDLAYIDIPKPSDILLPISRHIKPGSCVLVYNANAQSERIFKKETTLRLSSLERFKDRREVPLKTDIAGSLRTGFQDNQLIEKLLPGDVIKTRKGEQFYAIEENVRHKIGEELYDEICLSLRLIESSPDKSIRFYGYGDDNLYTMIKDIAGNRIGATREPNDSFDCVCITAT</sequence>
<reference evidence="4 5" key="1">
    <citation type="submission" date="2020-08" db="EMBL/GenBank/DDBJ databases">
        <authorList>
            <person name="Hejnol A."/>
        </authorList>
    </citation>
    <scope>NUCLEOTIDE SEQUENCE [LARGE SCALE GENOMIC DNA]</scope>
</reference>
<dbReference type="EMBL" id="CAJFCJ010000019">
    <property type="protein sequence ID" value="CAD5123330.1"/>
    <property type="molecule type" value="Genomic_DNA"/>
</dbReference>
<dbReference type="AlphaFoldDB" id="A0A7I8W5Z2"/>
<comment type="caution">
    <text evidence="4">The sequence shown here is derived from an EMBL/GenBank/DDBJ whole genome shotgun (WGS) entry which is preliminary data.</text>
</comment>
<dbReference type="InterPro" id="IPR029063">
    <property type="entry name" value="SAM-dependent_MTases_sf"/>
</dbReference>
<organism evidence="4 5">
    <name type="scientific">Dimorphilus gyrociliatus</name>
    <dbReference type="NCBI Taxonomy" id="2664684"/>
    <lineage>
        <taxon>Eukaryota</taxon>
        <taxon>Metazoa</taxon>
        <taxon>Spiralia</taxon>
        <taxon>Lophotrochozoa</taxon>
        <taxon>Annelida</taxon>
        <taxon>Polychaeta</taxon>
        <taxon>Polychaeta incertae sedis</taxon>
        <taxon>Dinophilidae</taxon>
        <taxon>Dimorphilus</taxon>
    </lineage>
</organism>
<accession>A0A7I8W5Z2</accession>
<dbReference type="InterPro" id="IPR014816">
    <property type="entry name" value="tRNA_MeTrfase_Gcd14"/>
</dbReference>
<evidence type="ECO:0000256" key="1">
    <source>
        <dbReference type="ARBA" id="ARBA00012796"/>
    </source>
</evidence>
<dbReference type="PANTHER" id="PTHR12133">
    <property type="entry name" value="TRNA (ADENINE(58)-N(1))-METHYLTRANSFERASE"/>
    <property type="match status" value="1"/>
</dbReference>
<evidence type="ECO:0000256" key="2">
    <source>
        <dbReference type="ARBA" id="ARBA00048481"/>
    </source>
</evidence>
<gene>
    <name evidence="4" type="ORF">DGYR_LOCUS11017</name>
</gene>
<dbReference type="CDD" id="cd02440">
    <property type="entry name" value="AdoMet_MTases"/>
    <property type="match status" value="1"/>
</dbReference>
<name>A0A7I8W5Z2_9ANNE</name>
<dbReference type="Pfam" id="PF13847">
    <property type="entry name" value="Methyltransf_31"/>
    <property type="match status" value="1"/>
</dbReference>
<dbReference type="Gene3D" id="3.10.330.20">
    <property type="match status" value="1"/>
</dbReference>
<dbReference type="InterPro" id="IPR025714">
    <property type="entry name" value="Methyltranfer_dom"/>
</dbReference>
<evidence type="ECO:0000259" key="3">
    <source>
        <dbReference type="Pfam" id="PF13847"/>
    </source>
</evidence>
<dbReference type="Gene3D" id="3.40.50.150">
    <property type="entry name" value="Vaccinia Virus protein VP39"/>
    <property type="match status" value="1"/>
</dbReference>
<evidence type="ECO:0000313" key="4">
    <source>
        <dbReference type="EMBL" id="CAD5123330.1"/>
    </source>
</evidence>
<dbReference type="GO" id="GO:0030488">
    <property type="term" value="P:tRNA methylation"/>
    <property type="evidence" value="ECO:0007669"/>
    <property type="project" value="InterPro"/>
</dbReference>
<dbReference type="GO" id="GO:0005739">
    <property type="term" value="C:mitochondrion"/>
    <property type="evidence" value="ECO:0007669"/>
    <property type="project" value="TreeGrafter"/>
</dbReference>
<dbReference type="PANTHER" id="PTHR12133:SF1">
    <property type="entry name" value="TRNA (ADENINE(58)-N(1))-METHYLTRANSFERASE, MITOCHONDRIAL"/>
    <property type="match status" value="1"/>
</dbReference>
<protein>
    <recommendedName>
        <fullName evidence="1">tRNA (adenine(58)-N(1))-methyltransferase</fullName>
        <ecNumber evidence="1">2.1.1.220</ecNumber>
    </recommendedName>
</protein>
<proteinExistence type="predicted"/>
<dbReference type="EC" id="2.1.1.220" evidence="1"/>
<dbReference type="Proteomes" id="UP000549394">
    <property type="component" value="Unassembled WGS sequence"/>
</dbReference>
<feature type="domain" description="Methyltransferase" evidence="3">
    <location>
        <begin position="129"/>
        <end position="254"/>
    </location>
</feature>
<comment type="catalytic activity">
    <reaction evidence="2">
        <text>an adenosine in mRNA + S-adenosyl-L-methionine = an N(1)-methyladenosine in mRNA + S-adenosyl-L-homocysteine + H(+)</text>
        <dbReference type="Rhea" id="RHEA:55392"/>
        <dbReference type="Rhea" id="RHEA-COMP:12414"/>
        <dbReference type="Rhea" id="RHEA-COMP:12415"/>
        <dbReference type="ChEBI" id="CHEBI:15378"/>
        <dbReference type="ChEBI" id="CHEBI:57856"/>
        <dbReference type="ChEBI" id="CHEBI:59789"/>
        <dbReference type="ChEBI" id="CHEBI:74411"/>
        <dbReference type="ChEBI" id="CHEBI:74491"/>
    </reaction>
</comment>
<dbReference type="GO" id="GO:0160107">
    <property type="term" value="F:tRNA (adenine(58)-N1)-methyltransferase activity"/>
    <property type="evidence" value="ECO:0007669"/>
    <property type="project" value="UniProtKB-EC"/>
</dbReference>
<dbReference type="SUPFAM" id="SSF53335">
    <property type="entry name" value="S-adenosyl-L-methionine-dependent methyltransferases"/>
    <property type="match status" value="1"/>
</dbReference>
<keyword evidence="5" id="KW-1185">Reference proteome</keyword>
<evidence type="ECO:0000313" key="5">
    <source>
        <dbReference type="Proteomes" id="UP000549394"/>
    </source>
</evidence>
<dbReference type="OrthoDB" id="5585464at2759"/>